<accession>A0A3D9BIE5</accession>
<dbReference type="Proteomes" id="UP000256512">
    <property type="component" value="Unassembled WGS sequence"/>
</dbReference>
<keyword evidence="3" id="KW-1185">Reference proteome</keyword>
<feature type="transmembrane region" description="Helical" evidence="1">
    <location>
        <begin position="33"/>
        <end position="56"/>
    </location>
</feature>
<sequence>MWQEIGLIDFIQIDLLTKIDKIMEPQKKNKPNSLVLILFALVVLMIIIYFILVMFFPTVFDLMNTGDIKPVSPDN</sequence>
<organism evidence="2 3">
    <name type="scientific">Chryseobacterium piscium</name>
    <dbReference type="NCBI Taxonomy" id="333702"/>
    <lineage>
        <taxon>Bacteria</taxon>
        <taxon>Pseudomonadati</taxon>
        <taxon>Bacteroidota</taxon>
        <taxon>Flavobacteriia</taxon>
        <taxon>Flavobacteriales</taxon>
        <taxon>Weeksellaceae</taxon>
        <taxon>Chryseobacterium group</taxon>
        <taxon>Chryseobacterium</taxon>
    </lineage>
</organism>
<dbReference type="EMBL" id="QNVS01000049">
    <property type="protein sequence ID" value="REC53305.1"/>
    <property type="molecule type" value="Genomic_DNA"/>
</dbReference>
<reference evidence="2 3" key="1">
    <citation type="journal article" date="2006" name="Int. J. Syst. Evol. Microbiol.">
        <title>Chryseobacterium piscium sp. nov., isolated from fish of the South Atlantic Ocean off South Africa.</title>
        <authorList>
            <person name="de Beer H."/>
            <person name="Hugo C.J."/>
            <person name="Jooste P.J."/>
            <person name="Vancanneyt M."/>
            <person name="Coenye T."/>
            <person name="Vandamme P."/>
        </authorList>
    </citation>
    <scope>NUCLEOTIDE SEQUENCE [LARGE SCALE GENOMIC DNA]</scope>
    <source>
        <strain evidence="2 3">CCUG 51923</strain>
    </source>
</reference>
<evidence type="ECO:0000256" key="1">
    <source>
        <dbReference type="SAM" id="Phobius"/>
    </source>
</evidence>
<keyword evidence="1" id="KW-0812">Transmembrane</keyword>
<proteinExistence type="predicted"/>
<keyword evidence="1" id="KW-1133">Transmembrane helix</keyword>
<dbReference type="AlphaFoldDB" id="A0A3D9BIE5"/>
<comment type="caution">
    <text evidence="2">The sequence shown here is derived from an EMBL/GenBank/DDBJ whole genome shotgun (WGS) entry which is preliminary data.</text>
</comment>
<keyword evidence="1" id="KW-0472">Membrane</keyword>
<protein>
    <submittedName>
        <fullName evidence="2">Uncharacterized protein</fullName>
    </submittedName>
</protein>
<evidence type="ECO:0000313" key="2">
    <source>
        <dbReference type="EMBL" id="REC53305.1"/>
    </source>
</evidence>
<evidence type="ECO:0000313" key="3">
    <source>
        <dbReference type="Proteomes" id="UP000256512"/>
    </source>
</evidence>
<name>A0A3D9BIE5_9FLAO</name>
<gene>
    <name evidence="2" type="ORF">DRF62_14370</name>
</gene>